<sequence length="778" mass="88489">MRKLPIAAMLSAILLTACDNNSSQTQNTEVTASQPLAVIWNGTESAGVKIGSWGAETKLTNNGVKVDYQSDHYRPSVKFHPEKPWDWSNYSEFNIAVDIKNLSDESVQVYISLTDEAGVKEDMEITGSRARSLTRAVNLGKGEEGTYFLIIEGKFVDTDAGIREKPLPWQTDEEMFVTRFGKKVDLSRITEVAFFVRGNLSDKQIEINNIRLRANPEYNKDYLRNLVDKFGQNAKQDYPHKIDDLKELKNAANQELAELKSGGLMADRSRFGGWKNGPKLESTGYFRVEKIDGRWWMVDPDGYLFFSHGPANVRMANLTTLTGIDFKDEKVRYIDPTRVTPEDSVGIVSVSDEIRKTKYVSSELRHNMFTWLPDYDDPMAKHYSYRREVHKGPLKSGETFSFYRANLERRYGDNFEEKWQQVTLDRMNNWGFTSFGNWVDPAFYPNQQVPYFANGWIIGDFKTLSSEHDVWAPLPDPFDPEFARRAKITIDVIAEEIKGSPWCAGIFIDNEKSWGMPEGTIDQRYGVIISTLARSDADSPTKAHFTEYLKGKHNSIEQFNQAWGLDLANWQAVSQGVKLSAPYTDALTADLSYMLESLSDQYFKVVHDTLEKALPNHLYMGARMANFGMPKETIKASVTYSDVLSFNIYEEGVQPEEWGFLTEIDLPVVIGEFHIGSTTDAGLFHAGLVQSDNQADRAQMYLDYMHSVVAHPNFVGAHWFQYIDSPITGRAFDGEPYNVGFVSTTDIPYPHMVDAIKDFMGDIYPKRFKGEFDSPEYK</sequence>
<feature type="chain" id="PRO_5045059797" evidence="1">
    <location>
        <begin position="18"/>
        <end position="778"/>
    </location>
</feature>
<protein>
    <submittedName>
        <fullName evidence="3">Agarase</fullName>
    </submittedName>
</protein>
<dbReference type="PROSITE" id="PS51257">
    <property type="entry name" value="PROKAR_LIPOPROTEIN"/>
    <property type="match status" value="1"/>
</dbReference>
<dbReference type="Proteomes" id="UP001467690">
    <property type="component" value="Unassembled WGS sequence"/>
</dbReference>
<organism evidence="3 4">
    <name type="scientific">Catenovulum sediminis</name>
    <dbReference type="NCBI Taxonomy" id="1740262"/>
    <lineage>
        <taxon>Bacteria</taxon>
        <taxon>Pseudomonadati</taxon>
        <taxon>Pseudomonadota</taxon>
        <taxon>Gammaproteobacteria</taxon>
        <taxon>Alteromonadales</taxon>
        <taxon>Alteromonadaceae</taxon>
        <taxon>Catenovulum</taxon>
    </lineage>
</organism>
<dbReference type="SUPFAM" id="SSF51445">
    <property type="entry name" value="(Trans)glycosidases"/>
    <property type="match status" value="1"/>
</dbReference>
<comment type="caution">
    <text evidence="3">The sequence shown here is derived from an EMBL/GenBank/DDBJ whole genome shotgun (WGS) entry which is preliminary data.</text>
</comment>
<proteinExistence type="predicted"/>
<evidence type="ECO:0000313" key="3">
    <source>
        <dbReference type="EMBL" id="MER2492745.1"/>
    </source>
</evidence>
<evidence type="ECO:0000256" key="1">
    <source>
        <dbReference type="SAM" id="SignalP"/>
    </source>
</evidence>
<reference evidence="3 4" key="1">
    <citation type="submission" date="2024-06" db="EMBL/GenBank/DDBJ databases">
        <authorList>
            <person name="Chen R.Y."/>
        </authorList>
    </citation>
    <scope>NUCLEOTIDE SEQUENCE [LARGE SCALE GENOMIC DNA]</scope>
    <source>
        <strain evidence="3 4">D2</strain>
    </source>
</reference>
<dbReference type="Gene3D" id="2.60.120.430">
    <property type="entry name" value="Galactose-binding lectin"/>
    <property type="match status" value="1"/>
</dbReference>
<dbReference type="EMBL" id="JBELOE010000228">
    <property type="protein sequence ID" value="MER2492745.1"/>
    <property type="molecule type" value="Genomic_DNA"/>
</dbReference>
<evidence type="ECO:0000259" key="2">
    <source>
        <dbReference type="Pfam" id="PF17992"/>
    </source>
</evidence>
<evidence type="ECO:0000313" key="4">
    <source>
        <dbReference type="Proteomes" id="UP001467690"/>
    </source>
</evidence>
<keyword evidence="4" id="KW-1185">Reference proteome</keyword>
<feature type="signal peptide" evidence="1">
    <location>
        <begin position="1"/>
        <end position="17"/>
    </location>
</feature>
<feature type="domain" description="Agarase CBM-like" evidence="2">
    <location>
        <begin position="60"/>
        <end position="223"/>
    </location>
</feature>
<dbReference type="Gene3D" id="3.20.20.80">
    <property type="entry name" value="Glycosidases"/>
    <property type="match status" value="1"/>
</dbReference>
<dbReference type="InterPro" id="IPR040669">
    <property type="entry name" value="Agarase_CBM"/>
</dbReference>
<dbReference type="Pfam" id="PF17992">
    <property type="entry name" value="Agarase_CBM"/>
    <property type="match status" value="1"/>
</dbReference>
<name>A0ABV1RIH6_9ALTE</name>
<keyword evidence="1" id="KW-0732">Signal</keyword>
<dbReference type="RefSeq" id="WP_350402212.1">
    <property type="nucleotide sequence ID" value="NZ_JBELOE010000228.1"/>
</dbReference>
<accession>A0ABV1RIH6</accession>
<dbReference type="InterPro" id="IPR017853">
    <property type="entry name" value="GH"/>
</dbReference>
<gene>
    <name evidence="3" type="ORF">ABS311_12740</name>
</gene>